<dbReference type="RefSeq" id="XP_055860933.1">
    <property type="nucleotide sequence ID" value="XM_056004958.1"/>
</dbReference>
<gene>
    <name evidence="3 4" type="primary">LOC106071258</name>
</gene>
<keyword evidence="2" id="KW-1185">Reference proteome</keyword>
<evidence type="ECO:0000313" key="3">
    <source>
        <dbReference type="RefSeq" id="XP_055860932.1"/>
    </source>
</evidence>
<feature type="compositionally biased region" description="Basic and acidic residues" evidence="1">
    <location>
        <begin position="33"/>
        <end position="66"/>
    </location>
</feature>
<dbReference type="InterPro" id="IPR009003">
    <property type="entry name" value="Peptidase_S1_PA"/>
</dbReference>
<name>A0A9W2YDX8_BIOGL</name>
<organism evidence="2 4">
    <name type="scientific">Biomphalaria glabrata</name>
    <name type="common">Bloodfluke planorb</name>
    <name type="synonym">Freshwater snail</name>
    <dbReference type="NCBI Taxonomy" id="6526"/>
    <lineage>
        <taxon>Eukaryota</taxon>
        <taxon>Metazoa</taxon>
        <taxon>Spiralia</taxon>
        <taxon>Lophotrochozoa</taxon>
        <taxon>Mollusca</taxon>
        <taxon>Gastropoda</taxon>
        <taxon>Heterobranchia</taxon>
        <taxon>Euthyneura</taxon>
        <taxon>Panpulmonata</taxon>
        <taxon>Hygrophila</taxon>
        <taxon>Lymnaeoidea</taxon>
        <taxon>Planorbidae</taxon>
        <taxon>Biomphalaria</taxon>
    </lineage>
</organism>
<dbReference type="Proteomes" id="UP001165740">
    <property type="component" value="Chromosome 11"/>
</dbReference>
<evidence type="ECO:0000313" key="4">
    <source>
        <dbReference type="RefSeq" id="XP_055860933.1"/>
    </source>
</evidence>
<dbReference type="GeneID" id="106071258"/>
<dbReference type="SUPFAM" id="SSF50494">
    <property type="entry name" value="Trypsin-like serine proteases"/>
    <property type="match status" value="1"/>
</dbReference>
<evidence type="ECO:0000313" key="2">
    <source>
        <dbReference type="Proteomes" id="UP001165740"/>
    </source>
</evidence>
<dbReference type="AlphaFoldDB" id="A0A9W2YDX8"/>
<feature type="region of interest" description="Disordered" evidence="1">
    <location>
        <begin position="1"/>
        <end position="71"/>
    </location>
</feature>
<sequence>MFTYLSTSHIDGKNSKKLESENKNEDLNLNNKSNDEFDDCLKVPDDQNHVQSEDNENRLIGDHETQESEGGEADLHKYYIGCKKNPGHSQFIPVDTLNMKHLPEGYQDLELFEFIKAEADLTVRVNVLKTSPGRPKIWPKTTRPYAFYGIRGKSNLRTGTGRVCDVYKFQDGVRQDGRVGFTDYMKCWCTQCQGSDSPSNVWWEFDVFTATHVVFDDDEATHTTLRLFYNRDDSPEVIIDKVSLESANIEYDRCLLKCVTCDQELGSNLRKLWGHYENVWGKVLKKYTSSRNKHKLLFIVSHPHGCSKQVSVGHWKEKLEVGAKTKLTYTTSTCPGSSGAHVQCVGYFDGWSDLVHSGSFNSELNYSAPGRVYVFGS</sequence>
<protein>
    <submittedName>
        <fullName evidence="3 4">Uncharacterized protein LOC106071258</fullName>
    </submittedName>
</protein>
<dbReference type="OrthoDB" id="6045352at2759"/>
<evidence type="ECO:0000256" key="1">
    <source>
        <dbReference type="SAM" id="MobiDB-lite"/>
    </source>
</evidence>
<feature type="compositionally biased region" description="Basic and acidic residues" evidence="1">
    <location>
        <begin position="10"/>
        <end position="26"/>
    </location>
</feature>
<reference evidence="3 4" key="1">
    <citation type="submission" date="2025-04" db="UniProtKB">
        <authorList>
            <consortium name="RefSeq"/>
        </authorList>
    </citation>
    <scope>IDENTIFICATION</scope>
</reference>
<dbReference type="RefSeq" id="XP_055860932.1">
    <property type="nucleotide sequence ID" value="XM_056004957.1"/>
</dbReference>
<proteinExistence type="predicted"/>
<accession>A0A9W2YDX8</accession>